<protein>
    <recommendedName>
        <fullName evidence="3">Steroid 5-alpha reductase C-terminal domain-containing protein</fullName>
    </recommendedName>
</protein>
<dbReference type="AlphaFoldDB" id="A0A7S4ERF7"/>
<feature type="transmembrane region" description="Helical" evidence="1">
    <location>
        <begin position="233"/>
        <end position="252"/>
    </location>
</feature>
<evidence type="ECO:0000256" key="1">
    <source>
        <dbReference type="SAM" id="Phobius"/>
    </source>
</evidence>
<dbReference type="GO" id="GO:0016020">
    <property type="term" value="C:membrane"/>
    <property type="evidence" value="ECO:0007669"/>
    <property type="project" value="TreeGrafter"/>
</dbReference>
<dbReference type="PANTHER" id="PTHR32251">
    <property type="entry name" value="3-OXO-5-ALPHA-STEROID 4-DEHYDROGENASE"/>
    <property type="match status" value="1"/>
</dbReference>
<dbReference type="PANTHER" id="PTHR32251:SF15">
    <property type="entry name" value="3-OXO-5-ALPHA-STEROID 4-DEHYDROGENASE (DUF1295)"/>
    <property type="match status" value="1"/>
</dbReference>
<gene>
    <name evidence="2" type="ORF">PAUS00366_LOCUS23035</name>
</gene>
<dbReference type="InterPro" id="IPR010721">
    <property type="entry name" value="UstE-like"/>
</dbReference>
<keyword evidence="1" id="KW-0472">Membrane</keyword>
<feature type="transmembrane region" description="Helical" evidence="1">
    <location>
        <begin position="197"/>
        <end position="221"/>
    </location>
</feature>
<name>A0A7S4ERF7_9STRA</name>
<dbReference type="PROSITE" id="PS50244">
    <property type="entry name" value="S5A_REDUCTASE"/>
    <property type="match status" value="1"/>
</dbReference>
<keyword evidence="1" id="KW-0812">Transmembrane</keyword>
<feature type="transmembrane region" description="Helical" evidence="1">
    <location>
        <begin position="102"/>
        <end position="120"/>
    </location>
</feature>
<accession>A0A7S4ERF7</accession>
<evidence type="ECO:0008006" key="3">
    <source>
        <dbReference type="Google" id="ProtNLM"/>
    </source>
</evidence>
<feature type="transmembrane region" description="Helical" evidence="1">
    <location>
        <begin position="127"/>
        <end position="146"/>
    </location>
</feature>
<dbReference type="Pfam" id="PF06966">
    <property type="entry name" value="DUF1295"/>
    <property type="match status" value="1"/>
</dbReference>
<feature type="transmembrane region" description="Helical" evidence="1">
    <location>
        <begin position="158"/>
        <end position="176"/>
    </location>
</feature>
<feature type="transmembrane region" description="Helical" evidence="1">
    <location>
        <begin position="308"/>
        <end position="329"/>
    </location>
</feature>
<dbReference type="Gene3D" id="1.20.120.1630">
    <property type="match status" value="1"/>
</dbReference>
<organism evidence="2">
    <name type="scientific">Pseudo-nitzschia australis</name>
    <dbReference type="NCBI Taxonomy" id="44445"/>
    <lineage>
        <taxon>Eukaryota</taxon>
        <taxon>Sar</taxon>
        <taxon>Stramenopiles</taxon>
        <taxon>Ochrophyta</taxon>
        <taxon>Bacillariophyta</taxon>
        <taxon>Bacillariophyceae</taxon>
        <taxon>Bacillariophycidae</taxon>
        <taxon>Bacillariales</taxon>
        <taxon>Bacillariaceae</taxon>
        <taxon>Pseudo-nitzschia</taxon>
    </lineage>
</organism>
<sequence>MTRRRRTTMRTMKLMPKNTRALVVTITISIAMVMAMVPKTGVAAFAVNAQRTGTSSTLPPVYDSTPSEIFSTDKGRTPSLFTLDLRSLSTTTALSAAVPVQLLPGPFVAAAVIPTCIGLWRTGFAVSFGYGGAMLVSGVVQLAGSLRGPSEAMLPLKLHAAIYVFYGARLCGFLFHRQKKSLLGGMKRRDATLAERFKRLPIILGCSGLYYCMACCPMKILALDNPTTSVANAAALAIGFLGMLLAAVGDWYKSKIKARDGVNTLVTSGPFRYFRHPNYTGEMIGWTSLCLLTPALSCLGSSSNLRRMIPLLLSSIVGWAGIVFAVLGLDATAGLEKKQREKYGGTPEYEAWVKTSWSGPMAGKVDDDATANKGAVRN</sequence>
<proteinExistence type="predicted"/>
<keyword evidence="1" id="KW-1133">Transmembrane helix</keyword>
<dbReference type="EMBL" id="HBIX01035240">
    <property type="protein sequence ID" value="CAE0730249.1"/>
    <property type="molecule type" value="Transcribed_RNA"/>
</dbReference>
<reference evidence="2" key="1">
    <citation type="submission" date="2021-01" db="EMBL/GenBank/DDBJ databases">
        <authorList>
            <person name="Corre E."/>
            <person name="Pelletier E."/>
            <person name="Niang G."/>
            <person name="Scheremetjew M."/>
            <person name="Finn R."/>
            <person name="Kale V."/>
            <person name="Holt S."/>
            <person name="Cochrane G."/>
            <person name="Meng A."/>
            <person name="Brown T."/>
            <person name="Cohen L."/>
        </authorList>
    </citation>
    <scope>NUCLEOTIDE SEQUENCE</scope>
    <source>
        <strain evidence="2">10249 10 AB</strain>
    </source>
</reference>
<evidence type="ECO:0000313" key="2">
    <source>
        <dbReference type="EMBL" id="CAE0730249.1"/>
    </source>
</evidence>